<dbReference type="InterPro" id="IPR044149">
    <property type="entry name" value="Nitrilases_CHs"/>
</dbReference>
<comment type="caution">
    <text evidence="7">The sequence shown here is derived from an EMBL/GenBank/DDBJ whole genome shotgun (WGS) entry which is preliminary data.</text>
</comment>
<dbReference type="Proteomes" id="UP000813444">
    <property type="component" value="Unassembled WGS sequence"/>
</dbReference>
<organism evidence="7 8">
    <name type="scientific">Stachybotrys elegans</name>
    <dbReference type="NCBI Taxonomy" id="80388"/>
    <lineage>
        <taxon>Eukaryota</taxon>
        <taxon>Fungi</taxon>
        <taxon>Dikarya</taxon>
        <taxon>Ascomycota</taxon>
        <taxon>Pezizomycotina</taxon>
        <taxon>Sordariomycetes</taxon>
        <taxon>Hypocreomycetidae</taxon>
        <taxon>Hypocreales</taxon>
        <taxon>Stachybotryaceae</taxon>
        <taxon>Stachybotrys</taxon>
    </lineage>
</organism>
<comment type="similarity">
    <text evidence="1">Belongs to the carbon-nitrogen hydrolase superfamily. Nitrilase family.</text>
</comment>
<evidence type="ECO:0000256" key="1">
    <source>
        <dbReference type="ARBA" id="ARBA00008129"/>
    </source>
</evidence>
<evidence type="ECO:0000259" key="6">
    <source>
        <dbReference type="PROSITE" id="PS50263"/>
    </source>
</evidence>
<evidence type="ECO:0000256" key="3">
    <source>
        <dbReference type="ARBA" id="ARBA00036406"/>
    </source>
</evidence>
<dbReference type="Pfam" id="PF00795">
    <property type="entry name" value="CN_hydrolase"/>
    <property type="match status" value="1"/>
</dbReference>
<evidence type="ECO:0000256" key="5">
    <source>
        <dbReference type="PROSITE-ProRule" id="PRU10139"/>
    </source>
</evidence>
<dbReference type="SUPFAM" id="SSF56317">
    <property type="entry name" value="Carbon-nitrogen hydrolase"/>
    <property type="match status" value="1"/>
</dbReference>
<gene>
    <name evidence="7" type="ORF">B0I35DRAFT_466635</name>
</gene>
<dbReference type="PANTHER" id="PTHR46044">
    <property type="entry name" value="NITRILASE"/>
    <property type="match status" value="1"/>
</dbReference>
<dbReference type="EC" id="3.5.5.1" evidence="4"/>
<evidence type="ECO:0000313" key="8">
    <source>
        <dbReference type="Proteomes" id="UP000813444"/>
    </source>
</evidence>
<dbReference type="GO" id="GO:0016836">
    <property type="term" value="F:hydro-lyase activity"/>
    <property type="evidence" value="ECO:0007669"/>
    <property type="project" value="UniProtKB-ARBA"/>
</dbReference>
<dbReference type="OrthoDB" id="10250282at2759"/>
<dbReference type="PROSITE" id="PS50263">
    <property type="entry name" value="CN_HYDROLASE"/>
    <property type="match status" value="1"/>
</dbReference>
<reference evidence="7" key="1">
    <citation type="journal article" date="2021" name="Nat. Commun.">
        <title>Genetic determinants of endophytism in the Arabidopsis root mycobiome.</title>
        <authorList>
            <person name="Mesny F."/>
            <person name="Miyauchi S."/>
            <person name="Thiergart T."/>
            <person name="Pickel B."/>
            <person name="Atanasova L."/>
            <person name="Karlsson M."/>
            <person name="Huettel B."/>
            <person name="Barry K.W."/>
            <person name="Haridas S."/>
            <person name="Chen C."/>
            <person name="Bauer D."/>
            <person name="Andreopoulos W."/>
            <person name="Pangilinan J."/>
            <person name="LaButti K."/>
            <person name="Riley R."/>
            <person name="Lipzen A."/>
            <person name="Clum A."/>
            <person name="Drula E."/>
            <person name="Henrissat B."/>
            <person name="Kohler A."/>
            <person name="Grigoriev I.V."/>
            <person name="Martin F.M."/>
            <person name="Hacquard S."/>
        </authorList>
    </citation>
    <scope>NUCLEOTIDE SEQUENCE</scope>
    <source>
        <strain evidence="7">MPI-CAGE-CH-0235</strain>
    </source>
</reference>
<keyword evidence="2" id="KW-0378">Hydrolase</keyword>
<protein>
    <recommendedName>
        <fullName evidence="4">nitrilase</fullName>
        <ecNumber evidence="4">3.5.5.1</ecNumber>
    </recommendedName>
</protein>
<dbReference type="InterPro" id="IPR036526">
    <property type="entry name" value="C-N_Hydrolase_sf"/>
</dbReference>
<feature type="domain" description="CN hydrolase" evidence="6">
    <location>
        <begin position="9"/>
        <end position="281"/>
    </location>
</feature>
<keyword evidence="8" id="KW-1185">Reference proteome</keyword>
<dbReference type="InterPro" id="IPR003010">
    <property type="entry name" value="C-N_Hydrolase"/>
</dbReference>
<dbReference type="InterPro" id="IPR000132">
    <property type="entry name" value="Nitrilase/CN_hydratase_CS"/>
</dbReference>
<dbReference type="CDD" id="cd07564">
    <property type="entry name" value="nitrilases_CHs"/>
    <property type="match status" value="1"/>
</dbReference>
<accession>A0A8K0T7S1</accession>
<sequence>MHKAKSDFARVAVVQAEPVWLDLEGTVGKTCGLIQEAAVGGAKLIAFPECWIPGYPSWIWSRPVDPEMTLLYAKNAIALESPQMKRIQNSAAEHQIVVVLSFTKTRNHSLYISQATISSDGTILMARSKIKATHMERTIFGDAGAECLNTVVDTPAGRVGMLSCWEHTQPLLKYFAYSQNEQIHVAAWPPVWEKTGGELWSVSREGVEALSRTYAIESQSFVLHSTAVLSQSGIDRMRTEGSILMGKPGGGASAIFGPDGVKLSDDLPETVEGLIYADLNLDDIIHSRSFLHLCGHYSRPDLLWLGVDKDVENHVRVKEN</sequence>
<evidence type="ECO:0000256" key="2">
    <source>
        <dbReference type="ARBA" id="ARBA00022801"/>
    </source>
</evidence>
<name>A0A8K0T7S1_9HYPO</name>
<proteinExistence type="inferred from homology"/>
<dbReference type="EMBL" id="JAGPNK010000001">
    <property type="protein sequence ID" value="KAH7329657.1"/>
    <property type="molecule type" value="Genomic_DNA"/>
</dbReference>
<evidence type="ECO:0000256" key="4">
    <source>
        <dbReference type="ARBA" id="ARBA00039045"/>
    </source>
</evidence>
<dbReference type="AlphaFoldDB" id="A0A8K0T7S1"/>
<feature type="active site" description="Proton acceptor" evidence="5">
    <location>
        <position position="49"/>
    </location>
</feature>
<evidence type="ECO:0000313" key="7">
    <source>
        <dbReference type="EMBL" id="KAH7329657.1"/>
    </source>
</evidence>
<comment type="catalytic activity">
    <reaction evidence="3">
        <text>a nitrile + 2 H2O = a carboxylate + NH4(+)</text>
        <dbReference type="Rhea" id="RHEA:21724"/>
        <dbReference type="ChEBI" id="CHEBI:15377"/>
        <dbReference type="ChEBI" id="CHEBI:18379"/>
        <dbReference type="ChEBI" id="CHEBI:28938"/>
        <dbReference type="ChEBI" id="CHEBI:29067"/>
        <dbReference type="EC" id="3.5.5.1"/>
    </reaction>
</comment>
<dbReference type="PANTHER" id="PTHR46044:SF14">
    <property type="entry name" value="ARYLACETONITRILASE"/>
    <property type="match status" value="1"/>
</dbReference>
<dbReference type="GO" id="GO:0000257">
    <property type="term" value="F:nitrilase activity"/>
    <property type="evidence" value="ECO:0007669"/>
    <property type="project" value="UniProtKB-EC"/>
</dbReference>
<dbReference type="Gene3D" id="3.60.110.10">
    <property type="entry name" value="Carbon-nitrogen hydrolase"/>
    <property type="match status" value="1"/>
</dbReference>
<dbReference type="PROSITE" id="PS00920">
    <property type="entry name" value="NITRIL_CHT_1"/>
    <property type="match status" value="1"/>
</dbReference>